<feature type="compositionally biased region" description="Polar residues" evidence="1">
    <location>
        <begin position="172"/>
        <end position="191"/>
    </location>
</feature>
<dbReference type="VEuPathDB" id="FungiDB:KRP22_6787"/>
<proteinExistence type="predicted"/>
<dbReference type="GeneID" id="94216432"/>
<evidence type="ECO:0000313" key="4">
    <source>
        <dbReference type="Proteomes" id="UP000005238"/>
    </source>
</evidence>
<dbReference type="EnsemblProtists" id="Phyra75781">
    <property type="protein sequence ID" value="Phyra75781"/>
    <property type="gene ID" value="Phyra75781"/>
</dbReference>
<evidence type="ECO:0000313" key="3">
    <source>
        <dbReference type="EnsemblProtists" id="Phyra75781"/>
    </source>
</evidence>
<accession>H3GIB1</accession>
<dbReference type="OMA" id="TMVARSC"/>
<dbReference type="InParanoid" id="H3GIB1"/>
<evidence type="ECO:0000256" key="2">
    <source>
        <dbReference type="SAM" id="SignalP"/>
    </source>
</evidence>
<dbReference type="Proteomes" id="UP000005238">
    <property type="component" value="Unassembled WGS sequence"/>
</dbReference>
<feature type="region of interest" description="Disordered" evidence="1">
    <location>
        <begin position="166"/>
        <end position="191"/>
    </location>
</feature>
<keyword evidence="2" id="KW-0732">Signal</keyword>
<dbReference type="eggNOG" id="ENOG502SKUP">
    <property type="taxonomic scope" value="Eukaryota"/>
</dbReference>
<dbReference type="RefSeq" id="XP_067742106.1">
    <property type="nucleotide sequence ID" value="XM_067880705.1"/>
</dbReference>
<evidence type="ECO:0000256" key="1">
    <source>
        <dbReference type="SAM" id="MobiDB-lite"/>
    </source>
</evidence>
<feature type="signal peptide" evidence="2">
    <location>
        <begin position="1"/>
        <end position="21"/>
    </location>
</feature>
<feature type="chain" id="PRO_5003587457" description="Chitin-binding type-4 domain-containing protein" evidence="2">
    <location>
        <begin position="22"/>
        <end position="235"/>
    </location>
</feature>
<reference evidence="3" key="2">
    <citation type="submission" date="2015-06" db="UniProtKB">
        <authorList>
            <consortium name="EnsemblProtists"/>
        </authorList>
    </citation>
    <scope>IDENTIFICATION</scope>
    <source>
        <strain evidence="3">Pr102</strain>
    </source>
</reference>
<organism evidence="3 4">
    <name type="scientific">Phytophthora ramorum</name>
    <name type="common">Sudden oak death agent</name>
    <dbReference type="NCBI Taxonomy" id="164328"/>
    <lineage>
        <taxon>Eukaryota</taxon>
        <taxon>Sar</taxon>
        <taxon>Stramenopiles</taxon>
        <taxon>Oomycota</taxon>
        <taxon>Peronosporomycetes</taxon>
        <taxon>Peronosporales</taxon>
        <taxon>Peronosporaceae</taxon>
        <taxon>Phytophthora</taxon>
    </lineage>
</organism>
<sequence>MVRSCLLPLFFAASTPAFASAHGSISDPMPTFSDIYNKNAPSAYKSGTPGQYTGTEGIKDLADVAGSTCGNTDADAAAVTAPSNDLVTFDVSAVHIGPCELWLDDILAANATNCWATYTDKTIPLDYSQCTSSQCRVRWVWLATHNDPWEIFDNCVNVVGTAGGDTTTSSTIETEAPSSTPSTAISDTTPGTVAPANISSASCSYRGNAGNEQYDEWCEANCGAGYCPDSLCEAC</sequence>
<dbReference type="OrthoDB" id="119163at2759"/>
<protein>
    <recommendedName>
        <fullName evidence="5">Chitin-binding type-4 domain-containing protein</fullName>
    </recommendedName>
</protein>
<dbReference type="VEuPathDB" id="FungiDB:KRP23_10276"/>
<dbReference type="AlphaFoldDB" id="H3GIB1"/>
<dbReference type="HOGENOM" id="CLU_1153672_0_0_1"/>
<name>H3GIB1_PHYRM</name>
<evidence type="ECO:0008006" key="5">
    <source>
        <dbReference type="Google" id="ProtNLM"/>
    </source>
</evidence>
<reference evidence="4" key="1">
    <citation type="journal article" date="2006" name="Science">
        <title>Phytophthora genome sequences uncover evolutionary origins and mechanisms of pathogenesis.</title>
        <authorList>
            <person name="Tyler B.M."/>
            <person name="Tripathy S."/>
            <person name="Zhang X."/>
            <person name="Dehal P."/>
            <person name="Jiang R.H."/>
            <person name="Aerts A."/>
            <person name="Arredondo F.D."/>
            <person name="Baxter L."/>
            <person name="Bensasson D."/>
            <person name="Beynon J.L."/>
            <person name="Chapman J."/>
            <person name="Damasceno C.M."/>
            <person name="Dorrance A.E."/>
            <person name="Dou D."/>
            <person name="Dickerman A.W."/>
            <person name="Dubchak I.L."/>
            <person name="Garbelotto M."/>
            <person name="Gijzen M."/>
            <person name="Gordon S.G."/>
            <person name="Govers F."/>
            <person name="Grunwald N.J."/>
            <person name="Huang W."/>
            <person name="Ivors K.L."/>
            <person name="Jones R.W."/>
            <person name="Kamoun S."/>
            <person name="Krampis K."/>
            <person name="Lamour K.H."/>
            <person name="Lee M.K."/>
            <person name="McDonald W.H."/>
            <person name="Medina M."/>
            <person name="Meijer H.J."/>
            <person name="Nordberg E.K."/>
            <person name="Maclean D.J."/>
            <person name="Ospina-Giraldo M.D."/>
            <person name="Morris P.F."/>
            <person name="Phuntumart V."/>
            <person name="Putnam N.H."/>
            <person name="Rash S."/>
            <person name="Rose J.K."/>
            <person name="Sakihama Y."/>
            <person name="Salamov A.A."/>
            <person name="Savidor A."/>
            <person name="Scheuring C.F."/>
            <person name="Smith B.M."/>
            <person name="Sobral B.W."/>
            <person name="Terry A."/>
            <person name="Torto-Alalibo T.A."/>
            <person name="Win J."/>
            <person name="Xu Z."/>
            <person name="Zhang H."/>
            <person name="Grigoriev I.V."/>
            <person name="Rokhsar D.S."/>
            <person name="Boore J.L."/>
        </authorList>
    </citation>
    <scope>NUCLEOTIDE SEQUENCE [LARGE SCALE GENOMIC DNA]</scope>
    <source>
        <strain evidence="4">Pr102</strain>
    </source>
</reference>
<dbReference type="EMBL" id="DS566011">
    <property type="status" value="NOT_ANNOTATED_CDS"/>
    <property type="molecule type" value="Genomic_DNA"/>
</dbReference>
<keyword evidence="4" id="KW-1185">Reference proteome</keyword>